<evidence type="ECO:0000313" key="1">
    <source>
        <dbReference type="EMBL" id="WYJ76934.1"/>
    </source>
</evidence>
<dbReference type="Proteomes" id="UP000664701">
    <property type="component" value="Chromosome"/>
</dbReference>
<name>A0ABZ2SM85_9ENTE</name>
<reference evidence="1 2" key="2">
    <citation type="submission" date="2024-03" db="EMBL/GenBank/DDBJ databases">
        <title>The Genome Sequence of Enterococcus sp. DIV2402.</title>
        <authorList>
            <consortium name="The Broad Institute Genomics Platform"/>
            <consortium name="The Broad Institute Microbial Omics Core"/>
            <consortium name="The Broad Institute Genomic Center for Infectious Diseases"/>
            <person name="Earl A."/>
            <person name="Manson A."/>
            <person name="Gilmore M."/>
            <person name="Schwartman J."/>
            <person name="Shea T."/>
            <person name="Abouelleil A."/>
            <person name="Cao P."/>
            <person name="Chapman S."/>
            <person name="Cusick C."/>
            <person name="Young S."/>
            <person name="Neafsey D."/>
            <person name="Nusbaum C."/>
            <person name="Birren B."/>
        </authorList>
    </citation>
    <scope>NUCLEOTIDE SEQUENCE [LARGE SCALE GENOMIC DNA]</scope>
    <source>
        <strain evidence="1 2">DIV2402</strain>
    </source>
</reference>
<gene>
    <name evidence="1" type="ORF">DOK78_001571</name>
</gene>
<dbReference type="RefSeq" id="WP_207940884.1">
    <property type="nucleotide sequence ID" value="NZ_CP147251.1"/>
</dbReference>
<accession>A0ABZ2SM85</accession>
<evidence type="ECO:0000313" key="2">
    <source>
        <dbReference type="Proteomes" id="UP000664701"/>
    </source>
</evidence>
<reference evidence="1 2" key="1">
    <citation type="submission" date="2021-03" db="EMBL/GenBank/DDBJ databases">
        <authorList>
            <person name="Gilmore M.S."/>
            <person name="Schwartzman J."/>
            <person name="Van Tyne D."/>
            <person name="Martin M."/>
            <person name="Earl A.M."/>
            <person name="Manson A.L."/>
            <person name="Straub T."/>
            <person name="Salamzade R."/>
            <person name="Saavedra J."/>
            <person name="Lebreton F."/>
            <person name="Prichula J."/>
            <person name="Schaufler K."/>
            <person name="Gaca A."/>
            <person name="Sgardioli B."/>
            <person name="Wagenaar J."/>
            <person name="Strong T."/>
        </authorList>
    </citation>
    <scope>NUCLEOTIDE SEQUENCE [LARGE SCALE GENOMIC DNA]</scope>
    <source>
        <strain evidence="1 2">DIV2402</strain>
    </source>
</reference>
<organism evidence="1 2">
    <name type="scientific">Candidatus Enterococcus lowellii</name>
    <dbReference type="NCBI Taxonomy" id="2230877"/>
    <lineage>
        <taxon>Bacteria</taxon>
        <taxon>Bacillati</taxon>
        <taxon>Bacillota</taxon>
        <taxon>Bacilli</taxon>
        <taxon>Lactobacillales</taxon>
        <taxon>Enterococcaceae</taxon>
        <taxon>Enterococcus</taxon>
    </lineage>
</organism>
<proteinExistence type="predicted"/>
<protein>
    <recommendedName>
        <fullName evidence="3">DUF4352 domain-containing protein</fullName>
    </recommendedName>
</protein>
<evidence type="ECO:0008006" key="3">
    <source>
        <dbReference type="Google" id="ProtNLM"/>
    </source>
</evidence>
<keyword evidence="2" id="KW-1185">Reference proteome</keyword>
<sequence>MKWIKKNCIIFLILFLIIISLLRIKAVNKNNQMYETSEIPVEVGESINIEDIEYTLKEIVSIEEIYKEDMERNYIVTTLAIQVKNIGDKEIDLLEKKYISFFAKYQNFSSYMMAETSKNDILLAPNKEGTILVEVEFAKGKFYNYYNHYDKQEEFYLYIKPNFKKQEAKQNNIYKFKIIPKKMYEF</sequence>
<dbReference type="EMBL" id="CP147251">
    <property type="protein sequence ID" value="WYJ76934.1"/>
    <property type="molecule type" value="Genomic_DNA"/>
</dbReference>